<protein>
    <submittedName>
        <fullName evidence="1">Uncharacterized protein</fullName>
    </submittedName>
</protein>
<dbReference type="EMBL" id="HACA01030067">
    <property type="protein sequence ID" value="CDW47428.1"/>
    <property type="molecule type" value="Transcribed_RNA"/>
</dbReference>
<reference evidence="1" key="1">
    <citation type="submission" date="2014-05" db="EMBL/GenBank/DDBJ databases">
        <authorList>
            <person name="Chronopoulou M."/>
        </authorList>
    </citation>
    <scope>NUCLEOTIDE SEQUENCE</scope>
    <source>
        <tissue evidence="1">Whole organism</tissue>
    </source>
</reference>
<proteinExistence type="predicted"/>
<name>A0A0K2VA74_LEPSM</name>
<dbReference type="AlphaFoldDB" id="A0A0K2VA74"/>
<accession>A0A0K2VA74</accession>
<evidence type="ECO:0000313" key="1">
    <source>
        <dbReference type="EMBL" id="CDW47428.1"/>
    </source>
</evidence>
<sequence length="44" mass="5050">MISLYAYADNSSSKTATHLMIYKYIVDKILYVGIVVYKLGKLVY</sequence>
<organism evidence="1">
    <name type="scientific">Lepeophtheirus salmonis</name>
    <name type="common">Salmon louse</name>
    <name type="synonym">Caligus salmonis</name>
    <dbReference type="NCBI Taxonomy" id="72036"/>
    <lineage>
        <taxon>Eukaryota</taxon>
        <taxon>Metazoa</taxon>
        <taxon>Ecdysozoa</taxon>
        <taxon>Arthropoda</taxon>
        <taxon>Crustacea</taxon>
        <taxon>Multicrustacea</taxon>
        <taxon>Hexanauplia</taxon>
        <taxon>Copepoda</taxon>
        <taxon>Siphonostomatoida</taxon>
        <taxon>Caligidae</taxon>
        <taxon>Lepeophtheirus</taxon>
    </lineage>
</organism>